<dbReference type="Proteomes" id="UP000261680">
    <property type="component" value="Unplaced"/>
</dbReference>
<dbReference type="RefSeq" id="XP_040497000.1">
    <property type="nucleotide sequence ID" value="XM_040641066.1"/>
</dbReference>
<dbReference type="KEGG" id="umr:103667218"/>
<name>A0A8M1GPL3_URSMA</name>
<feature type="compositionally biased region" description="Low complexity" evidence="1">
    <location>
        <begin position="60"/>
        <end position="72"/>
    </location>
</feature>
<proteinExistence type="predicted"/>
<evidence type="ECO:0000313" key="2">
    <source>
        <dbReference type="Proteomes" id="UP000261680"/>
    </source>
</evidence>
<dbReference type="AlphaFoldDB" id="A0A8M1GPL3"/>
<sequence length="255" mass="27529">MAPAARRARGHRRDLDSTTRTTGRAQPIPPPPAAGRPPACAPPRSQPRRKCGGGGRGRRATAAAASARRGAAVNTLYFPGPSPRHPARAPPAPAGRPHRDGAALPHLPAPTRPPWPWSHTAPALTPFPAVRPWASPLPLQPNPASASGGHFTTWLRGCKGPSSVLVSVELHQMTTPSQDLIQRRSASPRVGTGSTEFKFLRSNVWHIIPHLSIGDYCYSQEEIITHDFLPPGKELFRTQFDAPERNHEASRLLSV</sequence>
<feature type="compositionally biased region" description="Basic residues" evidence="1">
    <location>
        <begin position="1"/>
        <end position="12"/>
    </location>
</feature>
<protein>
    <submittedName>
        <fullName evidence="3">Wiskott-Aldrich syndrome protein homolog 1-like</fullName>
    </submittedName>
</protein>
<organism evidence="2 3">
    <name type="scientific">Ursus maritimus</name>
    <name type="common">Polar bear</name>
    <name type="synonym">Thalarctos maritimus</name>
    <dbReference type="NCBI Taxonomy" id="29073"/>
    <lineage>
        <taxon>Eukaryota</taxon>
        <taxon>Metazoa</taxon>
        <taxon>Chordata</taxon>
        <taxon>Craniata</taxon>
        <taxon>Vertebrata</taxon>
        <taxon>Euteleostomi</taxon>
        <taxon>Mammalia</taxon>
        <taxon>Eutheria</taxon>
        <taxon>Laurasiatheria</taxon>
        <taxon>Carnivora</taxon>
        <taxon>Caniformia</taxon>
        <taxon>Ursidae</taxon>
        <taxon>Ursus</taxon>
    </lineage>
</organism>
<feature type="region of interest" description="Disordered" evidence="1">
    <location>
        <begin position="1"/>
        <end position="104"/>
    </location>
</feature>
<accession>A0A8M1GPL3</accession>
<reference evidence="3" key="1">
    <citation type="submission" date="2025-08" db="UniProtKB">
        <authorList>
            <consortium name="RefSeq"/>
        </authorList>
    </citation>
    <scope>IDENTIFICATION</scope>
    <source>
        <tissue evidence="3">Whole blood</tissue>
    </source>
</reference>
<feature type="compositionally biased region" description="Pro residues" evidence="1">
    <location>
        <begin position="80"/>
        <end position="94"/>
    </location>
</feature>
<evidence type="ECO:0000256" key="1">
    <source>
        <dbReference type="SAM" id="MobiDB-lite"/>
    </source>
</evidence>
<keyword evidence="2" id="KW-1185">Reference proteome</keyword>
<dbReference type="GeneID" id="103667218"/>
<evidence type="ECO:0000313" key="3">
    <source>
        <dbReference type="RefSeq" id="XP_040497000.1"/>
    </source>
</evidence>
<gene>
    <name evidence="3" type="primary">LOC103667218</name>
</gene>
<feature type="compositionally biased region" description="Pro residues" evidence="1">
    <location>
        <begin position="27"/>
        <end position="45"/>
    </location>
</feature>
<feature type="compositionally biased region" description="Basic residues" evidence="1">
    <location>
        <begin position="46"/>
        <end position="59"/>
    </location>
</feature>